<evidence type="ECO:0000256" key="8">
    <source>
        <dbReference type="ARBA" id="ARBA00048126"/>
    </source>
</evidence>
<accession>A0A919H5S8</accession>
<keyword evidence="5 9" id="KW-0560">Oxidoreductase</keyword>
<keyword evidence="4" id="KW-0028">Amino-acid biosynthesis</keyword>
<evidence type="ECO:0000313" key="12">
    <source>
        <dbReference type="EMBL" id="GHI89662.1"/>
    </source>
</evidence>
<dbReference type="PROSITE" id="PS00065">
    <property type="entry name" value="D_2_HYDROXYACID_DH_1"/>
    <property type="match status" value="1"/>
</dbReference>
<name>A0A919H5S8_9ACTN</name>
<sequence length="318" mass="33189">MPPPVVLVADPLPAHLTAELAPEFDVRHCTGSDRRELLAAVPEASALLVRSATRVDQEVFDAAPLLRVVARAGVGLDNVDVEAAARAGVTVANAPYSNVVSVAELTVGLVIALARPLAAASASVHAGQWRRVDFQGVELAGRTAGILGLGKVGELVAARLRAFDMRVLAHDPHVRADALERTGARAVSLEELLRESDVLTVHVPLTDATRGLIGERELAWAKPSLRLVNTARGGIVDEFALARALKEGRIAGAALDVFEFEPPLSSPLLGLPTVIATPHIGAGTAQAQERAGREAVDAVRQVLAGSAPGEDQRPGAMS</sequence>
<dbReference type="RefSeq" id="WP_051902783.1">
    <property type="nucleotide sequence ID" value="NZ_BNEE01000006.1"/>
</dbReference>
<evidence type="ECO:0000256" key="1">
    <source>
        <dbReference type="ARBA" id="ARBA00003800"/>
    </source>
</evidence>
<evidence type="ECO:0000256" key="3">
    <source>
        <dbReference type="ARBA" id="ARBA00013001"/>
    </source>
</evidence>
<evidence type="ECO:0000256" key="6">
    <source>
        <dbReference type="ARBA" id="ARBA00023027"/>
    </source>
</evidence>
<dbReference type="EC" id="1.1.1.399" evidence="3"/>
<proteinExistence type="inferred from homology"/>
<comment type="caution">
    <text evidence="12">The sequence shown here is derived from an EMBL/GenBank/DDBJ whole genome shotgun (WGS) entry which is preliminary data.</text>
</comment>
<dbReference type="GO" id="GO:0051287">
    <property type="term" value="F:NAD binding"/>
    <property type="evidence" value="ECO:0007669"/>
    <property type="project" value="InterPro"/>
</dbReference>
<dbReference type="Gene3D" id="3.40.50.720">
    <property type="entry name" value="NAD(P)-binding Rossmann-like Domain"/>
    <property type="match status" value="2"/>
</dbReference>
<evidence type="ECO:0000256" key="2">
    <source>
        <dbReference type="ARBA" id="ARBA00005854"/>
    </source>
</evidence>
<evidence type="ECO:0000256" key="9">
    <source>
        <dbReference type="RuleBase" id="RU003719"/>
    </source>
</evidence>
<dbReference type="GO" id="GO:0016616">
    <property type="term" value="F:oxidoreductase activity, acting on the CH-OH group of donors, NAD or NADP as acceptor"/>
    <property type="evidence" value="ECO:0007669"/>
    <property type="project" value="InterPro"/>
</dbReference>
<dbReference type="PROSITE" id="PS00670">
    <property type="entry name" value="D_2_HYDROXYACID_DH_2"/>
    <property type="match status" value="1"/>
</dbReference>
<feature type="domain" description="D-isomer specific 2-hydroxyacid dehydrogenase NAD-binding" evidence="11">
    <location>
        <begin position="107"/>
        <end position="281"/>
    </location>
</feature>
<dbReference type="InterPro" id="IPR006139">
    <property type="entry name" value="D-isomer_2_OHA_DH_cat_dom"/>
</dbReference>
<evidence type="ECO:0000256" key="4">
    <source>
        <dbReference type="ARBA" id="ARBA00022605"/>
    </source>
</evidence>
<dbReference type="PANTHER" id="PTHR42789">
    <property type="entry name" value="D-ISOMER SPECIFIC 2-HYDROXYACID DEHYDROGENASE FAMILY PROTEIN (AFU_ORTHOLOGUE AFUA_6G10090)"/>
    <property type="match status" value="1"/>
</dbReference>
<dbReference type="EMBL" id="BNEE01000006">
    <property type="protein sequence ID" value="GHI89662.1"/>
    <property type="molecule type" value="Genomic_DNA"/>
</dbReference>
<dbReference type="Pfam" id="PF02826">
    <property type="entry name" value="2-Hacid_dh_C"/>
    <property type="match status" value="1"/>
</dbReference>
<keyword evidence="6" id="KW-0520">NAD</keyword>
<dbReference type="InterPro" id="IPR050857">
    <property type="entry name" value="D-2-hydroxyacid_DH"/>
</dbReference>
<dbReference type="AlphaFoldDB" id="A0A919H5S8"/>
<dbReference type="CDD" id="cd12173">
    <property type="entry name" value="PGDH_4"/>
    <property type="match status" value="1"/>
</dbReference>
<comment type="function">
    <text evidence="1">Catalyzes the reversible oxidation of 3-phospho-D-glycerate to 3-phosphonooxypyruvate, the first step of the phosphorylated L-serine biosynthesis pathway. Also catalyzes the reversible oxidation of 2-hydroxyglutarate to 2-oxoglutarate.</text>
</comment>
<reference evidence="12" key="1">
    <citation type="submission" date="2020-09" db="EMBL/GenBank/DDBJ databases">
        <title>Whole genome shotgun sequence of Streptomyces xanthophaeus NBRC 12829.</title>
        <authorList>
            <person name="Komaki H."/>
            <person name="Tamura T."/>
        </authorList>
    </citation>
    <scope>NUCLEOTIDE SEQUENCE</scope>
    <source>
        <strain evidence="12">NBRC 12829</strain>
    </source>
</reference>
<evidence type="ECO:0000256" key="5">
    <source>
        <dbReference type="ARBA" id="ARBA00023002"/>
    </source>
</evidence>
<dbReference type="InterPro" id="IPR029753">
    <property type="entry name" value="D-isomer_DH_CS"/>
</dbReference>
<evidence type="ECO:0000259" key="10">
    <source>
        <dbReference type="Pfam" id="PF00389"/>
    </source>
</evidence>
<dbReference type="Proteomes" id="UP000600026">
    <property type="component" value="Unassembled WGS sequence"/>
</dbReference>
<dbReference type="PANTHER" id="PTHR42789:SF1">
    <property type="entry name" value="D-ISOMER SPECIFIC 2-HYDROXYACID DEHYDROGENASE FAMILY PROTEIN (AFU_ORTHOLOGUE AFUA_6G10090)"/>
    <property type="match status" value="1"/>
</dbReference>
<evidence type="ECO:0000313" key="13">
    <source>
        <dbReference type="Proteomes" id="UP000600026"/>
    </source>
</evidence>
<feature type="domain" description="D-isomer specific 2-hydroxyacid dehydrogenase catalytic" evidence="10">
    <location>
        <begin position="6"/>
        <end position="308"/>
    </location>
</feature>
<keyword evidence="13" id="KW-1185">Reference proteome</keyword>
<evidence type="ECO:0000256" key="7">
    <source>
        <dbReference type="ARBA" id="ARBA00030455"/>
    </source>
</evidence>
<comment type="catalytic activity">
    <reaction evidence="8">
        <text>(R)-2-hydroxyglutarate + NAD(+) = 2-oxoglutarate + NADH + H(+)</text>
        <dbReference type="Rhea" id="RHEA:49612"/>
        <dbReference type="ChEBI" id="CHEBI:15378"/>
        <dbReference type="ChEBI" id="CHEBI:15801"/>
        <dbReference type="ChEBI" id="CHEBI:16810"/>
        <dbReference type="ChEBI" id="CHEBI:57540"/>
        <dbReference type="ChEBI" id="CHEBI:57945"/>
        <dbReference type="EC" id="1.1.1.399"/>
    </reaction>
</comment>
<dbReference type="SUPFAM" id="SSF51735">
    <property type="entry name" value="NAD(P)-binding Rossmann-fold domains"/>
    <property type="match status" value="1"/>
</dbReference>
<dbReference type="InterPro" id="IPR006140">
    <property type="entry name" value="D-isomer_DH_NAD-bd"/>
</dbReference>
<organism evidence="12 13">
    <name type="scientific">Streptomyces xanthophaeus</name>
    <dbReference type="NCBI Taxonomy" id="67385"/>
    <lineage>
        <taxon>Bacteria</taxon>
        <taxon>Bacillati</taxon>
        <taxon>Actinomycetota</taxon>
        <taxon>Actinomycetes</taxon>
        <taxon>Kitasatosporales</taxon>
        <taxon>Streptomycetaceae</taxon>
        <taxon>Streptomyces</taxon>
    </lineage>
</organism>
<dbReference type="GO" id="GO:0008652">
    <property type="term" value="P:amino acid biosynthetic process"/>
    <property type="evidence" value="ECO:0007669"/>
    <property type="project" value="UniProtKB-KW"/>
</dbReference>
<dbReference type="InterPro" id="IPR029752">
    <property type="entry name" value="D-isomer_DH_CS1"/>
</dbReference>
<dbReference type="FunFam" id="3.40.50.720:FF:000021">
    <property type="entry name" value="D-3-phosphoglycerate dehydrogenase"/>
    <property type="match status" value="1"/>
</dbReference>
<protein>
    <recommendedName>
        <fullName evidence="7">2-oxoglutarate reductase</fullName>
        <ecNumber evidence="3">1.1.1.399</ecNumber>
    </recommendedName>
    <alternativeName>
        <fullName evidence="7">2-oxoglutarate reductase</fullName>
    </alternativeName>
</protein>
<evidence type="ECO:0000259" key="11">
    <source>
        <dbReference type="Pfam" id="PF02826"/>
    </source>
</evidence>
<dbReference type="OrthoDB" id="9793626at2"/>
<dbReference type="Pfam" id="PF00389">
    <property type="entry name" value="2-Hacid_dh"/>
    <property type="match status" value="1"/>
</dbReference>
<comment type="similarity">
    <text evidence="2 9">Belongs to the D-isomer specific 2-hydroxyacid dehydrogenase family.</text>
</comment>
<gene>
    <name evidence="12" type="ORF">Sxan_70260</name>
</gene>
<dbReference type="SUPFAM" id="SSF52283">
    <property type="entry name" value="Formate/glycerate dehydrogenase catalytic domain-like"/>
    <property type="match status" value="1"/>
</dbReference>
<dbReference type="InterPro" id="IPR036291">
    <property type="entry name" value="NAD(P)-bd_dom_sf"/>
</dbReference>
<dbReference type="PROSITE" id="PS00671">
    <property type="entry name" value="D_2_HYDROXYACID_DH_3"/>
    <property type="match status" value="1"/>
</dbReference>